<feature type="compositionally biased region" description="Low complexity" evidence="11">
    <location>
        <begin position="1014"/>
        <end position="1025"/>
    </location>
</feature>
<dbReference type="EMBL" id="JALJOT010000002">
    <property type="protein sequence ID" value="KAK9917299.1"/>
    <property type="molecule type" value="Genomic_DNA"/>
</dbReference>
<evidence type="ECO:0000256" key="2">
    <source>
        <dbReference type="ARBA" id="ARBA00004922"/>
    </source>
</evidence>
<evidence type="ECO:0000256" key="9">
    <source>
        <dbReference type="ARBA" id="ARBA00048605"/>
    </source>
</evidence>
<comment type="catalytic activity">
    <reaction evidence="8">
        <text>N(4)-(alpha-D-Man-(1-&gt;2)-alpha-D-Man-(1-&gt;2)-alpha-D-Man-(1-&gt;3)-[alpha-D-Man-(1-&gt;3)-[alpha-D-Man-(1-&gt;2)-alpha-D-Man-(1-&gt;6)]-alpha-D-Man-(1-&gt;6)]-beta-D-Man-(1-&gt;4)-beta-D-GlcNAc-(1-&gt;4)-beta-D-GlcNAc)-L-asparaginyl-[protein] (N-glucan mannose isomer 8A1,2,3B1,3) + 3 H2O = N(4)-(alpha-D-Man-(1-&gt;3)-[alpha-D-Man-(1-&gt;3)-[alpha-D-Man-(1-&gt;6)]-alpha-D-Man-(1-&gt;6)]-beta-D-Man-(1-&gt;4)-beta-D-GlcNAc-(1-&gt;4)-beta-D-GlcNAc)-L-asparaginyl-[protein] (N-glucan mannose isomer 5A1,2) + 3 beta-D-mannose</text>
        <dbReference type="Rhea" id="RHEA:56028"/>
        <dbReference type="Rhea" id="RHEA-COMP:14358"/>
        <dbReference type="Rhea" id="RHEA-COMP:14367"/>
        <dbReference type="ChEBI" id="CHEBI:15377"/>
        <dbReference type="ChEBI" id="CHEBI:28563"/>
        <dbReference type="ChEBI" id="CHEBI:59087"/>
        <dbReference type="ChEBI" id="CHEBI:60628"/>
        <dbReference type="EC" id="3.2.1.113"/>
    </reaction>
</comment>
<comment type="cofactor">
    <cofactor evidence="1">
        <name>Ca(2+)</name>
        <dbReference type="ChEBI" id="CHEBI:29108"/>
    </cofactor>
</comment>
<dbReference type="PANTHER" id="PTHR11742:SF55">
    <property type="entry name" value="ENDOPLASMIC RETICULUM MANNOSYL-OLIGOSACCHARIDE 1,2-ALPHA-MANNOSIDASE"/>
    <property type="match status" value="1"/>
</dbReference>
<proteinExistence type="inferred from homology"/>
<comment type="pathway">
    <text evidence="2">Protein modification; protein glycosylation.</text>
</comment>
<sequence length="1065" mass="116380">MYRGPSLPGPLGLPPKLEEPKRPPSGYTKVLKPTQGMQQVLKGRWASVTFGMLLTCGAILLLGIMDASDVYRAVVPQAKQRYHQELEMLVKQVDVEKVELVQLLAHEFLAYQGMKADVEEKAMKRREQQAEYDRVHEIYQDRLESLAMDAQDPQTRSAWEAELNSSLSNLEQAIGEHNYATWSEYSFLLKLQRTRHEISALDLAAADMKAIRYGRGRPSGLLKGHPAKLLGPSTLKPTGAAFDRQKLVKIYEPLLSWTALPDGFVTEEGRRDLEAYAAEITAGTKLLPVFNTGAASSRHLLQQDQTAGPVIRDAKQALLADAAGKAEGAIAGDAGNLRHAIERGVIASGRAFDNLGSKPVTDSEAARHRAKRRATQDRVAAQQQAVEEVPILGGLGSGERLIGLAGGDGASGAAQRVVPLLGATMQQAAAMDAAMSAKPEAAAAAGKSEAAAVGDGEAARHAAHRAAQRAQPRVATNRREGETRSSAGMLADESVRCRMAAICEGAAACQPEEMLGCITGAEQRQTHVKEAMLWSWKGYKEHAWGRDELLPLSRTHSMWFDLGLTLVDSLDSLLIMGLQDEFQEARDWVDTSLRLDPDMDVNLFETTIRVLGGLLAAFHLSAGDQMFLYKAADLGMRLSVAFQSATGIPFSDVNLRTHNVHQPPWTQYSSLSEVSSLSLEFTYLDRAAGEGAGGQRSIDVVEKLMRMDGRTSGLAPFYVDPASGALSGGVLTLGARGDSYYEYMLKQWLISGKRQASFLEGYKESMQGVRKKLLARTAPQGGLLYVGELHGDVLEPKMDHLVCFLPGLLALGHLHGVNTAATGEEDDLAVARHLMRTCYEMYARTPTGLAPEIVHFTKRNGGDEFPKQHAHDTGGGDFTVKPQDAHNLLRPETMESLFVLWRVTRDLVYREWGWLMFRAWHKFARVPTGGYTSLSSVLEVPPTMRDKMESFWPAETLKYLYLLLDDSSPEMLPLDQFVFNTEAHPLPIAGSAADAAAAKFYVQGPRNDSAPGLAASADASTSAESESARNDMLERRAREWGSALAVLRYAKQFLGAQLHLNLQSI</sequence>
<evidence type="ECO:0000256" key="10">
    <source>
        <dbReference type="RuleBase" id="RU361193"/>
    </source>
</evidence>
<reference evidence="12 13" key="1">
    <citation type="journal article" date="2024" name="Nat. Commun.">
        <title>Phylogenomics reveals the evolutionary origins of lichenization in chlorophyte algae.</title>
        <authorList>
            <person name="Puginier C."/>
            <person name="Libourel C."/>
            <person name="Otte J."/>
            <person name="Skaloud P."/>
            <person name="Haon M."/>
            <person name="Grisel S."/>
            <person name="Petersen M."/>
            <person name="Berrin J.G."/>
            <person name="Delaux P.M."/>
            <person name="Dal Grande F."/>
            <person name="Keller J."/>
        </authorList>
    </citation>
    <scope>NUCLEOTIDE SEQUENCE [LARGE SCALE GENOMIC DNA]</scope>
    <source>
        <strain evidence="12 13">SAG 216-7</strain>
    </source>
</reference>
<dbReference type="SUPFAM" id="SSF48225">
    <property type="entry name" value="Seven-hairpin glycosidases"/>
    <property type="match status" value="1"/>
</dbReference>
<evidence type="ECO:0000256" key="4">
    <source>
        <dbReference type="ARBA" id="ARBA00022723"/>
    </source>
</evidence>
<feature type="region of interest" description="Disordered" evidence="11">
    <location>
        <begin position="453"/>
        <end position="485"/>
    </location>
</feature>
<name>A0ABR2Z128_9CHLO</name>
<protein>
    <recommendedName>
        <fullName evidence="10">alpha-1,2-Mannosidase</fullName>
        <ecNumber evidence="10">3.2.1.-</ecNumber>
    </recommendedName>
</protein>
<evidence type="ECO:0000256" key="5">
    <source>
        <dbReference type="ARBA" id="ARBA00022801"/>
    </source>
</evidence>
<organism evidence="12 13">
    <name type="scientific">Coccomyxa subellipsoidea</name>
    <dbReference type="NCBI Taxonomy" id="248742"/>
    <lineage>
        <taxon>Eukaryota</taxon>
        <taxon>Viridiplantae</taxon>
        <taxon>Chlorophyta</taxon>
        <taxon>core chlorophytes</taxon>
        <taxon>Trebouxiophyceae</taxon>
        <taxon>Trebouxiophyceae incertae sedis</taxon>
        <taxon>Coccomyxaceae</taxon>
        <taxon>Coccomyxa</taxon>
    </lineage>
</organism>
<gene>
    <name evidence="12" type="ORF">WJX75_002927</name>
</gene>
<evidence type="ECO:0000256" key="7">
    <source>
        <dbReference type="ARBA" id="ARBA00023157"/>
    </source>
</evidence>
<dbReference type="InterPro" id="IPR012341">
    <property type="entry name" value="6hp_glycosidase-like_sf"/>
</dbReference>
<comment type="similarity">
    <text evidence="3 10">Belongs to the glycosyl hydrolase 47 family.</text>
</comment>
<evidence type="ECO:0000256" key="8">
    <source>
        <dbReference type="ARBA" id="ARBA00047669"/>
    </source>
</evidence>
<evidence type="ECO:0000256" key="11">
    <source>
        <dbReference type="SAM" id="MobiDB-lite"/>
    </source>
</evidence>
<dbReference type="InterPro" id="IPR001382">
    <property type="entry name" value="Glyco_hydro_47"/>
</dbReference>
<keyword evidence="13" id="KW-1185">Reference proteome</keyword>
<dbReference type="InterPro" id="IPR050749">
    <property type="entry name" value="Glycosyl_Hydrolase_47"/>
</dbReference>
<evidence type="ECO:0000256" key="3">
    <source>
        <dbReference type="ARBA" id="ARBA00007658"/>
    </source>
</evidence>
<evidence type="ECO:0000256" key="6">
    <source>
        <dbReference type="ARBA" id="ARBA00022837"/>
    </source>
</evidence>
<keyword evidence="10" id="KW-0326">Glycosidase</keyword>
<comment type="catalytic activity">
    <reaction evidence="9">
        <text>N(4)-(alpha-D-Man-(1-&gt;2)-alpha-D-Man-(1-&gt;2)-alpha-D-Man-(1-&gt;3)-[alpha-D-Man-(1-&gt;2)-alpha-D-Man-(1-&gt;3)-[alpha-D-Man-(1-&gt;2)-alpha-D-Man-(1-&gt;6)]-alpha-D-Man-(1-&gt;6)]-beta-D-Man-(1-&gt;4)-beta-D-GlcNAc-(1-&gt;4)-beta-D-GlcNAc)-L-asparaginyl-[protein] (N-glucan mannose isomer 9A1,2,3B1,2,3) + 4 H2O = N(4)-(alpha-D-Man-(1-&gt;3)-[alpha-D-Man-(1-&gt;3)-[alpha-D-Man-(1-&gt;6)]-alpha-D-Man-(1-&gt;6)]-beta-D-Man-(1-&gt;4)-beta-D-GlcNAc-(1-&gt;4)-beta-D-GlcNAc)-L-asparaginyl-[protein] (N-glucan mannose isomer 5A1,2) + 4 beta-D-mannose</text>
        <dbReference type="Rhea" id="RHEA:56008"/>
        <dbReference type="Rhea" id="RHEA-COMP:14356"/>
        <dbReference type="Rhea" id="RHEA-COMP:14367"/>
        <dbReference type="ChEBI" id="CHEBI:15377"/>
        <dbReference type="ChEBI" id="CHEBI:28563"/>
        <dbReference type="ChEBI" id="CHEBI:59087"/>
        <dbReference type="ChEBI" id="CHEBI:139493"/>
        <dbReference type="EC" id="3.2.1.113"/>
    </reaction>
</comment>
<dbReference type="Pfam" id="PF01532">
    <property type="entry name" value="Glyco_hydro_47"/>
    <property type="match status" value="1"/>
</dbReference>
<keyword evidence="5 10" id="KW-0378">Hydrolase</keyword>
<evidence type="ECO:0000313" key="12">
    <source>
        <dbReference type="EMBL" id="KAK9917299.1"/>
    </source>
</evidence>
<dbReference type="Proteomes" id="UP001491310">
    <property type="component" value="Unassembled WGS sequence"/>
</dbReference>
<keyword evidence="4" id="KW-0479">Metal-binding</keyword>
<evidence type="ECO:0000256" key="1">
    <source>
        <dbReference type="ARBA" id="ARBA00001913"/>
    </source>
</evidence>
<keyword evidence="7" id="KW-1015">Disulfide bond</keyword>
<evidence type="ECO:0000313" key="13">
    <source>
        <dbReference type="Proteomes" id="UP001491310"/>
    </source>
</evidence>
<dbReference type="EC" id="3.2.1.-" evidence="10"/>
<dbReference type="Gene3D" id="1.50.10.10">
    <property type="match status" value="1"/>
</dbReference>
<dbReference type="PANTHER" id="PTHR11742">
    <property type="entry name" value="MANNOSYL-OLIGOSACCHARIDE ALPHA-1,2-MANNOSIDASE-RELATED"/>
    <property type="match status" value="1"/>
</dbReference>
<feature type="region of interest" description="Disordered" evidence="11">
    <location>
        <begin position="1011"/>
        <end position="1030"/>
    </location>
</feature>
<accession>A0ABR2Z128</accession>
<feature type="region of interest" description="Disordered" evidence="11">
    <location>
        <begin position="1"/>
        <end position="25"/>
    </location>
</feature>
<dbReference type="PRINTS" id="PR00747">
    <property type="entry name" value="GLYHDRLASE47"/>
</dbReference>
<comment type="caution">
    <text evidence="12">The sequence shown here is derived from an EMBL/GenBank/DDBJ whole genome shotgun (WGS) entry which is preliminary data.</text>
</comment>
<keyword evidence="6" id="KW-0106">Calcium</keyword>
<dbReference type="InterPro" id="IPR036026">
    <property type="entry name" value="Seven-hairpin_glycosidases"/>
</dbReference>